<evidence type="ECO:0000313" key="1">
    <source>
        <dbReference type="EMBL" id="SDI37813.1"/>
    </source>
</evidence>
<keyword evidence="2" id="KW-1185">Reference proteome</keyword>
<proteinExistence type="predicted"/>
<name>A0A1G8K337_9NOCA</name>
<organism evidence="1 2">
    <name type="scientific">Rhodococcus triatomae</name>
    <dbReference type="NCBI Taxonomy" id="300028"/>
    <lineage>
        <taxon>Bacteria</taxon>
        <taxon>Bacillati</taxon>
        <taxon>Actinomycetota</taxon>
        <taxon>Actinomycetes</taxon>
        <taxon>Mycobacteriales</taxon>
        <taxon>Nocardiaceae</taxon>
        <taxon>Rhodococcus</taxon>
    </lineage>
</organism>
<dbReference type="AlphaFoldDB" id="A0A1G8K337"/>
<accession>A0A1G8K337</accession>
<dbReference type="Proteomes" id="UP000183263">
    <property type="component" value="Unassembled WGS sequence"/>
</dbReference>
<reference evidence="1 2" key="1">
    <citation type="submission" date="2016-10" db="EMBL/GenBank/DDBJ databases">
        <authorList>
            <person name="de Groot N.N."/>
        </authorList>
    </citation>
    <scope>NUCLEOTIDE SEQUENCE [LARGE SCALE GENOMIC DNA]</scope>
    <source>
        <strain evidence="1 2">DSM 44892</strain>
    </source>
</reference>
<dbReference type="EMBL" id="FNDN01000007">
    <property type="protein sequence ID" value="SDI37813.1"/>
    <property type="molecule type" value="Genomic_DNA"/>
</dbReference>
<gene>
    <name evidence="1" type="ORF">SAMN05444695_1077</name>
</gene>
<dbReference type="RefSeq" id="WP_072740054.1">
    <property type="nucleotide sequence ID" value="NZ_CP048813.1"/>
</dbReference>
<sequence length="148" mass="14268">MKRIVLVLAALIATVCLGSATVQAAPFVPAPAPAAAATDITDDLAGDAIGETADDAGVVGTAGPIEKATAVATAAGAVVVKTLRACGLGALVGKTSADFNLQNVIVFVNAMGQRLAAVAAGPVAIITVAAYGCVERVLAGLGAESGGR</sequence>
<evidence type="ECO:0000313" key="2">
    <source>
        <dbReference type="Proteomes" id="UP000183263"/>
    </source>
</evidence>
<protein>
    <submittedName>
        <fullName evidence="1">Uncharacterized protein</fullName>
    </submittedName>
</protein>